<evidence type="ECO:0000313" key="2">
    <source>
        <dbReference type="Proteomes" id="UP000828390"/>
    </source>
</evidence>
<dbReference type="EMBL" id="JAIWYP010000007">
    <property type="protein sequence ID" value="KAH3800370.1"/>
    <property type="molecule type" value="Genomic_DNA"/>
</dbReference>
<organism evidence="1 2">
    <name type="scientific">Dreissena polymorpha</name>
    <name type="common">Zebra mussel</name>
    <name type="synonym">Mytilus polymorpha</name>
    <dbReference type="NCBI Taxonomy" id="45954"/>
    <lineage>
        <taxon>Eukaryota</taxon>
        <taxon>Metazoa</taxon>
        <taxon>Spiralia</taxon>
        <taxon>Lophotrochozoa</taxon>
        <taxon>Mollusca</taxon>
        <taxon>Bivalvia</taxon>
        <taxon>Autobranchia</taxon>
        <taxon>Heteroconchia</taxon>
        <taxon>Euheterodonta</taxon>
        <taxon>Imparidentia</taxon>
        <taxon>Neoheterodontei</taxon>
        <taxon>Myida</taxon>
        <taxon>Dreissenoidea</taxon>
        <taxon>Dreissenidae</taxon>
        <taxon>Dreissena</taxon>
    </lineage>
</organism>
<evidence type="ECO:0000313" key="1">
    <source>
        <dbReference type="EMBL" id="KAH3800370.1"/>
    </source>
</evidence>
<reference evidence="1" key="1">
    <citation type="journal article" date="2019" name="bioRxiv">
        <title>The Genome of the Zebra Mussel, Dreissena polymorpha: A Resource for Invasive Species Research.</title>
        <authorList>
            <person name="McCartney M.A."/>
            <person name="Auch B."/>
            <person name="Kono T."/>
            <person name="Mallez S."/>
            <person name="Zhang Y."/>
            <person name="Obille A."/>
            <person name="Becker A."/>
            <person name="Abrahante J.E."/>
            <person name="Garbe J."/>
            <person name="Badalamenti J.P."/>
            <person name="Herman A."/>
            <person name="Mangelson H."/>
            <person name="Liachko I."/>
            <person name="Sullivan S."/>
            <person name="Sone E.D."/>
            <person name="Koren S."/>
            <person name="Silverstein K.A.T."/>
            <person name="Beckman K.B."/>
            <person name="Gohl D.M."/>
        </authorList>
    </citation>
    <scope>NUCLEOTIDE SEQUENCE</scope>
    <source>
        <strain evidence="1">Duluth1</strain>
        <tissue evidence="1">Whole animal</tissue>
    </source>
</reference>
<keyword evidence="2" id="KW-1185">Reference proteome</keyword>
<reference evidence="1" key="2">
    <citation type="submission" date="2020-11" db="EMBL/GenBank/DDBJ databases">
        <authorList>
            <person name="McCartney M.A."/>
            <person name="Auch B."/>
            <person name="Kono T."/>
            <person name="Mallez S."/>
            <person name="Becker A."/>
            <person name="Gohl D.M."/>
            <person name="Silverstein K.A.T."/>
            <person name="Koren S."/>
            <person name="Bechman K.B."/>
            <person name="Herman A."/>
            <person name="Abrahante J.E."/>
            <person name="Garbe J."/>
        </authorList>
    </citation>
    <scope>NUCLEOTIDE SEQUENCE</scope>
    <source>
        <strain evidence="1">Duluth1</strain>
        <tissue evidence="1">Whole animal</tissue>
    </source>
</reference>
<sequence length="82" mass="9057">MMDEGVKEMMNILNRILVSPNIKGFTFTTVITVGDCALSSYVLKALWKELGKKNIPCVRPQLSEISDLLGAVLFGHTEDITT</sequence>
<dbReference type="Proteomes" id="UP000828390">
    <property type="component" value="Unassembled WGS sequence"/>
</dbReference>
<accession>A0A9D4FPX7</accession>
<name>A0A9D4FPX7_DREPO</name>
<gene>
    <name evidence="1" type="ORF">DPMN_154003</name>
</gene>
<proteinExistence type="predicted"/>
<protein>
    <submittedName>
        <fullName evidence="1">Uncharacterized protein</fullName>
    </submittedName>
</protein>
<comment type="caution">
    <text evidence="1">The sequence shown here is derived from an EMBL/GenBank/DDBJ whole genome shotgun (WGS) entry which is preliminary data.</text>
</comment>
<dbReference type="AlphaFoldDB" id="A0A9D4FPX7"/>